<organism evidence="8 9">
    <name type="scientific">Camelimonas lactis</name>
    <dbReference type="NCBI Taxonomy" id="659006"/>
    <lineage>
        <taxon>Bacteria</taxon>
        <taxon>Pseudomonadati</taxon>
        <taxon>Pseudomonadota</taxon>
        <taxon>Alphaproteobacteria</taxon>
        <taxon>Hyphomicrobiales</taxon>
        <taxon>Chelatococcaceae</taxon>
        <taxon>Camelimonas</taxon>
    </lineage>
</organism>
<dbReference type="InterPro" id="IPR006127">
    <property type="entry name" value="ZnuA-like"/>
</dbReference>
<feature type="signal peptide" evidence="7">
    <location>
        <begin position="1"/>
        <end position="29"/>
    </location>
</feature>
<evidence type="ECO:0000256" key="6">
    <source>
        <dbReference type="RuleBase" id="RU003512"/>
    </source>
</evidence>
<protein>
    <submittedName>
        <fullName evidence="8">Zinc/manganese transport system substrate-binding protein</fullName>
    </submittedName>
</protein>
<dbReference type="GO" id="GO:0007155">
    <property type="term" value="P:cell adhesion"/>
    <property type="evidence" value="ECO:0007669"/>
    <property type="project" value="InterPro"/>
</dbReference>
<dbReference type="Proteomes" id="UP000294881">
    <property type="component" value="Unassembled WGS sequence"/>
</dbReference>
<dbReference type="Gene3D" id="3.40.50.1980">
    <property type="entry name" value="Nitrogenase molybdenum iron protein domain"/>
    <property type="match status" value="2"/>
</dbReference>
<sequence length="327" mass="34097">MSASSGRAVWMNRRAVLAAMLALASGAPAVTGASAASDGDRLPVVASFSILADLVRQVGGGRVEVTALVGPGGDAHVFSPAPADAKRIAAARLIVTNGLALEGWLPRLISASGAKAPVIVASKGVNAAHLDENAPGHVHDAAPDHSHGHGHGGLDPHAWQDVTNVKTYVRNIRDGLIAVDPAGREVYESNAAAYLARLDELDADIRRRMATIPADRRRIITTHDAFGYFGRAYGLGLIAPQGLSTDTEASAADVARVVRQIRAEKAPAVFLENIADPRLMARIARETGVRVGGQLYTDSLSPADGPAPSYIAMMRSNVATLEKALAP</sequence>
<dbReference type="PANTHER" id="PTHR42953:SF1">
    <property type="entry name" value="METAL-BINDING PROTEIN HI_0362-RELATED"/>
    <property type="match status" value="1"/>
</dbReference>
<dbReference type="PRINTS" id="PR00690">
    <property type="entry name" value="ADHESNFAMILY"/>
</dbReference>
<comment type="subcellular location">
    <subcellularLocation>
        <location evidence="1">Cell envelope</location>
    </subcellularLocation>
</comment>
<keyword evidence="5 7" id="KW-0732">Signal</keyword>
<evidence type="ECO:0000256" key="1">
    <source>
        <dbReference type="ARBA" id="ARBA00004196"/>
    </source>
</evidence>
<reference evidence="8 9" key="1">
    <citation type="submission" date="2019-03" db="EMBL/GenBank/DDBJ databases">
        <title>Genomic Encyclopedia of Type Strains, Phase IV (KMG-IV): sequencing the most valuable type-strain genomes for metagenomic binning, comparative biology and taxonomic classification.</title>
        <authorList>
            <person name="Goeker M."/>
        </authorList>
    </citation>
    <scope>NUCLEOTIDE SEQUENCE [LARGE SCALE GENOMIC DNA]</scope>
    <source>
        <strain evidence="8 9">DSM 22958</strain>
    </source>
</reference>
<keyword evidence="3 6" id="KW-0813">Transport</keyword>
<keyword evidence="4" id="KW-0479">Metal-binding</keyword>
<dbReference type="AlphaFoldDB" id="A0A4R2GXJ4"/>
<evidence type="ECO:0000256" key="7">
    <source>
        <dbReference type="SAM" id="SignalP"/>
    </source>
</evidence>
<dbReference type="InterPro" id="IPR006128">
    <property type="entry name" value="Lipoprotein_PsaA-like"/>
</dbReference>
<proteinExistence type="inferred from homology"/>
<evidence type="ECO:0000256" key="5">
    <source>
        <dbReference type="ARBA" id="ARBA00022729"/>
    </source>
</evidence>
<evidence type="ECO:0000256" key="3">
    <source>
        <dbReference type="ARBA" id="ARBA00022448"/>
    </source>
</evidence>
<dbReference type="RefSeq" id="WP_376886108.1">
    <property type="nucleotide sequence ID" value="NZ_JBHUNN010000002.1"/>
</dbReference>
<feature type="chain" id="PRO_5020765357" evidence="7">
    <location>
        <begin position="30"/>
        <end position="327"/>
    </location>
</feature>
<dbReference type="GO" id="GO:0030001">
    <property type="term" value="P:metal ion transport"/>
    <property type="evidence" value="ECO:0007669"/>
    <property type="project" value="InterPro"/>
</dbReference>
<name>A0A4R2GXJ4_9HYPH</name>
<dbReference type="PRINTS" id="PR00691">
    <property type="entry name" value="ADHESINB"/>
</dbReference>
<evidence type="ECO:0000256" key="4">
    <source>
        <dbReference type="ARBA" id="ARBA00022723"/>
    </source>
</evidence>
<keyword evidence="9" id="KW-1185">Reference proteome</keyword>
<dbReference type="SUPFAM" id="SSF53807">
    <property type="entry name" value="Helical backbone' metal receptor"/>
    <property type="match status" value="1"/>
</dbReference>
<evidence type="ECO:0000313" key="9">
    <source>
        <dbReference type="Proteomes" id="UP000294881"/>
    </source>
</evidence>
<evidence type="ECO:0000256" key="2">
    <source>
        <dbReference type="ARBA" id="ARBA00011028"/>
    </source>
</evidence>
<dbReference type="EMBL" id="SLWL01000001">
    <property type="protein sequence ID" value="TCO15960.1"/>
    <property type="molecule type" value="Genomic_DNA"/>
</dbReference>
<evidence type="ECO:0000313" key="8">
    <source>
        <dbReference type="EMBL" id="TCO15960.1"/>
    </source>
</evidence>
<dbReference type="GO" id="GO:0030313">
    <property type="term" value="C:cell envelope"/>
    <property type="evidence" value="ECO:0007669"/>
    <property type="project" value="UniProtKB-SubCell"/>
</dbReference>
<dbReference type="GO" id="GO:0046872">
    <property type="term" value="F:metal ion binding"/>
    <property type="evidence" value="ECO:0007669"/>
    <property type="project" value="UniProtKB-KW"/>
</dbReference>
<dbReference type="Pfam" id="PF01297">
    <property type="entry name" value="ZnuA"/>
    <property type="match status" value="1"/>
</dbReference>
<dbReference type="CDD" id="cd01137">
    <property type="entry name" value="PsaA"/>
    <property type="match status" value="1"/>
</dbReference>
<comment type="similarity">
    <text evidence="2 6">Belongs to the bacterial solute-binding protein 9 family.</text>
</comment>
<dbReference type="PANTHER" id="PTHR42953">
    <property type="entry name" value="HIGH-AFFINITY ZINC UPTAKE SYSTEM PROTEIN ZNUA-RELATED"/>
    <property type="match status" value="1"/>
</dbReference>
<comment type="caution">
    <text evidence="8">The sequence shown here is derived from an EMBL/GenBank/DDBJ whole genome shotgun (WGS) entry which is preliminary data.</text>
</comment>
<dbReference type="InterPro" id="IPR050492">
    <property type="entry name" value="Bact_metal-bind_prot9"/>
</dbReference>
<gene>
    <name evidence="8" type="ORF">EV666_101210</name>
</gene>
<dbReference type="InterPro" id="IPR006129">
    <property type="entry name" value="AdhesinB"/>
</dbReference>
<accession>A0A4R2GXJ4</accession>